<comment type="caution">
    <text evidence="4">The sequence shown here is derived from an EMBL/GenBank/DDBJ whole genome shotgun (WGS) entry which is preliminary data.</text>
</comment>
<dbReference type="SUPFAM" id="SSF57756">
    <property type="entry name" value="Retrovirus zinc finger-like domains"/>
    <property type="match status" value="1"/>
</dbReference>
<dbReference type="GO" id="GO:0008270">
    <property type="term" value="F:zinc ion binding"/>
    <property type="evidence" value="ECO:0007669"/>
    <property type="project" value="UniProtKB-KW"/>
</dbReference>
<dbReference type="InterPro" id="IPR001878">
    <property type="entry name" value="Znf_CCHC"/>
</dbReference>
<gene>
    <name evidence="4" type="ORF">CBR_g19243</name>
</gene>
<keyword evidence="1" id="KW-0862">Zinc</keyword>
<accession>A0A388JTS6</accession>
<dbReference type="Gene3D" id="4.10.60.10">
    <property type="entry name" value="Zinc finger, CCHC-type"/>
    <property type="match status" value="1"/>
</dbReference>
<keyword evidence="1" id="KW-0479">Metal-binding</keyword>
<feature type="region of interest" description="Disordered" evidence="2">
    <location>
        <begin position="100"/>
        <end position="130"/>
    </location>
</feature>
<reference evidence="4 5" key="1">
    <citation type="journal article" date="2018" name="Cell">
        <title>The Chara Genome: Secondary Complexity and Implications for Plant Terrestrialization.</title>
        <authorList>
            <person name="Nishiyama T."/>
            <person name="Sakayama H."/>
            <person name="Vries J.D."/>
            <person name="Buschmann H."/>
            <person name="Saint-Marcoux D."/>
            <person name="Ullrich K.K."/>
            <person name="Haas F.B."/>
            <person name="Vanderstraeten L."/>
            <person name="Becker D."/>
            <person name="Lang D."/>
            <person name="Vosolsobe S."/>
            <person name="Rombauts S."/>
            <person name="Wilhelmsson P.K.I."/>
            <person name="Janitza P."/>
            <person name="Kern R."/>
            <person name="Heyl A."/>
            <person name="Rumpler F."/>
            <person name="Villalobos L.I.A.C."/>
            <person name="Clay J.M."/>
            <person name="Skokan R."/>
            <person name="Toyoda A."/>
            <person name="Suzuki Y."/>
            <person name="Kagoshima H."/>
            <person name="Schijlen E."/>
            <person name="Tajeshwar N."/>
            <person name="Catarino B."/>
            <person name="Hetherington A.J."/>
            <person name="Saltykova A."/>
            <person name="Bonnot C."/>
            <person name="Breuninger H."/>
            <person name="Symeonidi A."/>
            <person name="Radhakrishnan G.V."/>
            <person name="Van Nieuwerburgh F."/>
            <person name="Deforce D."/>
            <person name="Chang C."/>
            <person name="Karol K.G."/>
            <person name="Hedrich R."/>
            <person name="Ulvskov P."/>
            <person name="Glockner G."/>
            <person name="Delwiche C.F."/>
            <person name="Petrasek J."/>
            <person name="Van de Peer Y."/>
            <person name="Friml J."/>
            <person name="Beilby M."/>
            <person name="Dolan L."/>
            <person name="Kohara Y."/>
            <person name="Sugano S."/>
            <person name="Fujiyama A."/>
            <person name="Delaux P.-M."/>
            <person name="Quint M."/>
            <person name="TheiBen G."/>
            <person name="Hagemann M."/>
            <person name="Harholt J."/>
            <person name="Dunand C."/>
            <person name="Zachgo S."/>
            <person name="Langdale J."/>
            <person name="Maumus F."/>
            <person name="Straeten D.V.D."/>
            <person name="Gould S.B."/>
            <person name="Rensing S.A."/>
        </authorList>
    </citation>
    <scope>NUCLEOTIDE SEQUENCE [LARGE SCALE GENOMIC DNA]</scope>
    <source>
        <strain evidence="4 5">S276</strain>
    </source>
</reference>
<name>A0A388JTS6_CHABU</name>
<dbReference type="SMART" id="SM00343">
    <property type="entry name" value="ZnF_C2HC"/>
    <property type="match status" value="1"/>
</dbReference>
<dbReference type="Proteomes" id="UP000265515">
    <property type="component" value="Unassembled WGS sequence"/>
</dbReference>
<dbReference type="PROSITE" id="PS50158">
    <property type="entry name" value="ZF_CCHC"/>
    <property type="match status" value="1"/>
</dbReference>
<proteinExistence type="predicted"/>
<dbReference type="Pfam" id="PF00098">
    <property type="entry name" value="zf-CCHC"/>
    <property type="match status" value="1"/>
</dbReference>
<evidence type="ECO:0000313" key="4">
    <source>
        <dbReference type="EMBL" id="GBG61167.1"/>
    </source>
</evidence>
<dbReference type="GO" id="GO:0003676">
    <property type="term" value="F:nucleic acid binding"/>
    <property type="evidence" value="ECO:0007669"/>
    <property type="project" value="InterPro"/>
</dbReference>
<evidence type="ECO:0000259" key="3">
    <source>
        <dbReference type="PROSITE" id="PS50158"/>
    </source>
</evidence>
<dbReference type="Gramene" id="GBG61167">
    <property type="protein sequence ID" value="GBG61167"/>
    <property type="gene ID" value="CBR_g19243"/>
</dbReference>
<dbReference type="OrthoDB" id="6361509at2759"/>
<keyword evidence="1" id="KW-0863">Zinc-finger</keyword>
<evidence type="ECO:0000256" key="1">
    <source>
        <dbReference type="PROSITE-ProRule" id="PRU00047"/>
    </source>
</evidence>
<protein>
    <recommendedName>
        <fullName evidence="3">CCHC-type domain-containing protein</fullName>
    </recommendedName>
</protein>
<sequence>MATNTNPPVCYNCGQTGHIARYCPLLDRRLIGQQASTSNAIVPVQTPLLTMPSNGNGVGTMVPAYNGYHNQGYSNIGGLRQRVYSLEEIVGKIKVKHDADEAKEKAIKEEEERKKREKEEEERRAREKRDREELHKELNVKLEEINKALEGKNNNSDELTKLREEIQVLRCGQCVSNLVGPSTVSNEKEQVTMLQRELAEMKMASERWFAVLEEEIAKEHRLREEAVADAEAWKHEALRPGNK</sequence>
<dbReference type="EMBL" id="BFEA01000017">
    <property type="protein sequence ID" value="GBG61167.1"/>
    <property type="molecule type" value="Genomic_DNA"/>
</dbReference>
<evidence type="ECO:0000313" key="5">
    <source>
        <dbReference type="Proteomes" id="UP000265515"/>
    </source>
</evidence>
<dbReference type="InterPro" id="IPR036875">
    <property type="entry name" value="Znf_CCHC_sf"/>
</dbReference>
<keyword evidence="5" id="KW-1185">Reference proteome</keyword>
<organism evidence="4 5">
    <name type="scientific">Chara braunii</name>
    <name type="common">Braun's stonewort</name>
    <dbReference type="NCBI Taxonomy" id="69332"/>
    <lineage>
        <taxon>Eukaryota</taxon>
        <taxon>Viridiplantae</taxon>
        <taxon>Streptophyta</taxon>
        <taxon>Charophyceae</taxon>
        <taxon>Charales</taxon>
        <taxon>Characeae</taxon>
        <taxon>Chara</taxon>
    </lineage>
</organism>
<feature type="domain" description="CCHC-type" evidence="3">
    <location>
        <begin position="10"/>
        <end position="24"/>
    </location>
</feature>
<dbReference type="AlphaFoldDB" id="A0A388JTS6"/>
<evidence type="ECO:0000256" key="2">
    <source>
        <dbReference type="SAM" id="MobiDB-lite"/>
    </source>
</evidence>